<evidence type="ECO:0000313" key="2">
    <source>
        <dbReference type="Proteomes" id="UP001153714"/>
    </source>
</evidence>
<proteinExistence type="predicted"/>
<dbReference type="Proteomes" id="UP001153714">
    <property type="component" value="Chromosome 22"/>
</dbReference>
<name>A0A9N9WG39_9NEOP</name>
<protein>
    <submittedName>
        <fullName evidence="1">Uncharacterized protein</fullName>
    </submittedName>
</protein>
<evidence type="ECO:0000313" key="1">
    <source>
        <dbReference type="EMBL" id="CAG9790410.1"/>
    </source>
</evidence>
<reference evidence="1" key="2">
    <citation type="submission" date="2022-10" db="EMBL/GenBank/DDBJ databases">
        <authorList>
            <consortium name="ENA_rothamsted_submissions"/>
            <consortium name="culmorum"/>
            <person name="King R."/>
        </authorList>
    </citation>
    <scope>NUCLEOTIDE SEQUENCE</scope>
</reference>
<dbReference type="OrthoDB" id="7490116at2759"/>
<sequence>MEDLSRATSRQLLSRANESARIISGVAGGPTSKLNKADLSKINSQLGIIMEVVAHLGLIAETGKKEVSKAHSKAEATTLAWERECARVAKAEAEAARAAALAATTRASEAASAAGPVSAGLRAASYAEKASDQR</sequence>
<keyword evidence="2" id="KW-1185">Reference proteome</keyword>
<gene>
    <name evidence="1" type="ORF">DIATSA_LOCUS8078</name>
</gene>
<organism evidence="1 2">
    <name type="scientific">Diatraea saccharalis</name>
    <name type="common">sugarcane borer</name>
    <dbReference type="NCBI Taxonomy" id="40085"/>
    <lineage>
        <taxon>Eukaryota</taxon>
        <taxon>Metazoa</taxon>
        <taxon>Ecdysozoa</taxon>
        <taxon>Arthropoda</taxon>
        <taxon>Hexapoda</taxon>
        <taxon>Insecta</taxon>
        <taxon>Pterygota</taxon>
        <taxon>Neoptera</taxon>
        <taxon>Endopterygota</taxon>
        <taxon>Lepidoptera</taxon>
        <taxon>Glossata</taxon>
        <taxon>Ditrysia</taxon>
        <taxon>Pyraloidea</taxon>
        <taxon>Crambidae</taxon>
        <taxon>Crambinae</taxon>
        <taxon>Diatraea</taxon>
    </lineage>
</organism>
<dbReference type="AlphaFoldDB" id="A0A9N9WG39"/>
<reference evidence="1" key="1">
    <citation type="submission" date="2021-12" db="EMBL/GenBank/DDBJ databases">
        <authorList>
            <person name="King R."/>
        </authorList>
    </citation>
    <scope>NUCLEOTIDE SEQUENCE</scope>
</reference>
<accession>A0A9N9WG39</accession>
<dbReference type="EMBL" id="OU893353">
    <property type="protein sequence ID" value="CAG9790410.1"/>
    <property type="molecule type" value="Genomic_DNA"/>
</dbReference>